<evidence type="ECO:0000256" key="11">
    <source>
        <dbReference type="ARBA" id="ARBA00023004"/>
    </source>
</evidence>
<evidence type="ECO:0000256" key="9">
    <source>
        <dbReference type="ARBA" id="ARBA00022785"/>
    </source>
</evidence>
<feature type="disulfide bond" description="Redox-active" evidence="17">
    <location>
        <begin position="158"/>
        <end position="160"/>
    </location>
</feature>
<feature type="binding site" evidence="17">
    <location>
        <position position="5"/>
    </location>
    <ligand>
        <name>[4Fe-4S] cluster</name>
        <dbReference type="ChEBI" id="CHEBI:49883"/>
    </ligand>
</feature>
<dbReference type="EMBL" id="QPJT01000007">
    <property type="protein sequence ID" value="RCX17503.1"/>
    <property type="molecule type" value="Genomic_DNA"/>
</dbReference>
<keyword evidence="9 17" id="KW-0671">Queuosine biosynthesis</keyword>
<evidence type="ECO:0000313" key="18">
    <source>
        <dbReference type="EMBL" id="RCX17503.1"/>
    </source>
</evidence>
<evidence type="ECO:0000256" key="6">
    <source>
        <dbReference type="ARBA" id="ARBA00022485"/>
    </source>
</evidence>
<comment type="caution">
    <text evidence="18">The sequence shown here is derived from an EMBL/GenBank/DDBJ whole genome shotgun (WGS) entry which is preliminary data.</text>
</comment>
<dbReference type="GO" id="GO:0008616">
    <property type="term" value="P:tRNA queuosine(34) biosynthetic process"/>
    <property type="evidence" value="ECO:0007669"/>
    <property type="project" value="UniProtKB-UniRule"/>
</dbReference>
<evidence type="ECO:0000256" key="5">
    <source>
        <dbReference type="ARBA" id="ARBA00016895"/>
    </source>
</evidence>
<dbReference type="PANTHER" id="PTHR36701">
    <property type="entry name" value="EPOXYQUEUOSINE REDUCTASE QUEH"/>
    <property type="match status" value="1"/>
</dbReference>
<evidence type="ECO:0000256" key="17">
    <source>
        <dbReference type="HAMAP-Rule" id="MF_02089"/>
    </source>
</evidence>
<comment type="catalytic activity">
    <reaction evidence="16 17">
        <text>epoxyqueuosine(34) in tRNA + AH2 = queuosine(34) in tRNA + A + H2O</text>
        <dbReference type="Rhea" id="RHEA:32159"/>
        <dbReference type="Rhea" id="RHEA-COMP:18571"/>
        <dbReference type="Rhea" id="RHEA-COMP:18582"/>
        <dbReference type="ChEBI" id="CHEBI:13193"/>
        <dbReference type="ChEBI" id="CHEBI:15377"/>
        <dbReference type="ChEBI" id="CHEBI:17499"/>
        <dbReference type="ChEBI" id="CHEBI:194431"/>
        <dbReference type="ChEBI" id="CHEBI:194443"/>
        <dbReference type="EC" id="1.17.99.6"/>
    </reaction>
</comment>
<evidence type="ECO:0000256" key="10">
    <source>
        <dbReference type="ARBA" id="ARBA00023002"/>
    </source>
</evidence>
<evidence type="ECO:0000256" key="13">
    <source>
        <dbReference type="ARBA" id="ARBA00023157"/>
    </source>
</evidence>
<keyword evidence="11 17" id="KW-0408">Iron</keyword>
<protein>
    <recommendedName>
        <fullName evidence="5 17">Epoxyqueuosine reductase QueH</fullName>
        <ecNumber evidence="4 17">1.17.99.6</ecNumber>
    </recommendedName>
    <alternativeName>
        <fullName evidence="15 17">Queuosine biosynthesis protein QueH</fullName>
    </alternativeName>
</protein>
<dbReference type="GO" id="GO:0046872">
    <property type="term" value="F:metal ion binding"/>
    <property type="evidence" value="ECO:0007669"/>
    <property type="project" value="UniProtKB-KW"/>
</dbReference>
<evidence type="ECO:0000256" key="15">
    <source>
        <dbReference type="ARBA" id="ARBA00031446"/>
    </source>
</evidence>
<dbReference type="EC" id="1.17.99.6" evidence="4 17"/>
<dbReference type="Proteomes" id="UP000253034">
    <property type="component" value="Unassembled WGS sequence"/>
</dbReference>
<keyword evidence="19" id="KW-1185">Reference proteome</keyword>
<feature type="binding site" evidence="17">
    <location>
        <position position="4"/>
    </location>
    <ligand>
        <name>[4Fe-4S] cluster</name>
        <dbReference type="ChEBI" id="CHEBI:49883"/>
    </ligand>
</feature>
<evidence type="ECO:0000256" key="4">
    <source>
        <dbReference type="ARBA" id="ARBA00012622"/>
    </source>
</evidence>
<feature type="binding site" evidence="17">
    <location>
        <position position="78"/>
    </location>
    <ligand>
        <name>[4Fe-4S] cluster</name>
        <dbReference type="ChEBI" id="CHEBI:49883"/>
    </ligand>
</feature>
<keyword evidence="12 17" id="KW-0411">Iron-sulfur</keyword>
<keyword evidence="14 17" id="KW-0676">Redox-active center</keyword>
<evidence type="ECO:0000256" key="16">
    <source>
        <dbReference type="ARBA" id="ARBA00047415"/>
    </source>
</evidence>
<dbReference type="HAMAP" id="MF_02089">
    <property type="entry name" value="QueH"/>
    <property type="match status" value="1"/>
</dbReference>
<keyword evidence="10 17" id="KW-0560">Oxidoreductase</keyword>
<reference evidence="18 19" key="1">
    <citation type="submission" date="2018-07" db="EMBL/GenBank/DDBJ databases">
        <title>Genomic Encyclopedia of Type Strains, Phase IV (KMG-IV): sequencing the most valuable type-strain genomes for metagenomic binning, comparative biology and taxonomic classification.</title>
        <authorList>
            <person name="Goeker M."/>
        </authorList>
    </citation>
    <scope>NUCLEOTIDE SEQUENCE [LARGE SCALE GENOMIC DNA]</scope>
    <source>
        <strain evidence="18 19">DSM 27016</strain>
    </source>
</reference>
<evidence type="ECO:0000256" key="2">
    <source>
        <dbReference type="ARBA" id="ARBA00004691"/>
    </source>
</evidence>
<sequence>MHMCCAPCSAYPADVLRGEGIDLQGFFYNPNIHPIDEYARRRETVEEFSELTGMAVHYIDGFMQDKWEGYKGTGEQRCAMCYGIRMDRAAEFAKANGFDAFTTSLLVSPYQKHDIIRQFGEESALRHGVEFYYKDFRPGFRQGQQRAKEMGLYRQKFCGCIVSFNERESAQQKKR</sequence>
<gene>
    <name evidence="17" type="primary">queH</name>
    <name evidence="18" type="ORF">DFR58_10748</name>
</gene>
<comment type="function">
    <text evidence="1 17">Catalyzes the conversion of epoxyqueuosine (oQ) to queuosine (Q), which is a hypermodified base found in the wobble positions of tRNA(Asp), tRNA(Asn), tRNA(His) and tRNA(Tyr).</text>
</comment>
<evidence type="ECO:0000256" key="3">
    <source>
        <dbReference type="ARBA" id="ARBA00008207"/>
    </source>
</evidence>
<evidence type="ECO:0000256" key="12">
    <source>
        <dbReference type="ARBA" id="ARBA00023014"/>
    </source>
</evidence>
<dbReference type="GO" id="GO:0052693">
    <property type="term" value="F:epoxyqueuosine reductase activity"/>
    <property type="evidence" value="ECO:0007669"/>
    <property type="project" value="UniProtKB-UniRule"/>
</dbReference>
<dbReference type="PANTHER" id="PTHR36701:SF1">
    <property type="entry name" value="EPOXYQUEUOSINE REDUCTASE QUEH"/>
    <property type="match status" value="1"/>
</dbReference>
<dbReference type="UniPathway" id="UPA00392"/>
<evidence type="ECO:0000256" key="8">
    <source>
        <dbReference type="ARBA" id="ARBA00022723"/>
    </source>
</evidence>
<keyword evidence="7 17" id="KW-0819">tRNA processing</keyword>
<dbReference type="AlphaFoldDB" id="A0A369B7K8"/>
<keyword evidence="13 17" id="KW-1015">Disulfide bond</keyword>
<evidence type="ECO:0000256" key="1">
    <source>
        <dbReference type="ARBA" id="ARBA00002268"/>
    </source>
</evidence>
<organism evidence="18 19">
    <name type="scientific">Anaerobacterium chartisolvens</name>
    <dbReference type="NCBI Taxonomy" id="1297424"/>
    <lineage>
        <taxon>Bacteria</taxon>
        <taxon>Bacillati</taxon>
        <taxon>Bacillota</taxon>
        <taxon>Clostridia</taxon>
        <taxon>Eubacteriales</taxon>
        <taxon>Oscillospiraceae</taxon>
        <taxon>Anaerobacterium</taxon>
    </lineage>
</organism>
<keyword evidence="8 17" id="KW-0479">Metal-binding</keyword>
<accession>A0A369B7K8</accession>
<evidence type="ECO:0000256" key="14">
    <source>
        <dbReference type="ARBA" id="ARBA00023284"/>
    </source>
</evidence>
<evidence type="ECO:0000256" key="7">
    <source>
        <dbReference type="ARBA" id="ARBA00022694"/>
    </source>
</evidence>
<dbReference type="Pfam" id="PF02677">
    <property type="entry name" value="QueH"/>
    <property type="match status" value="1"/>
</dbReference>
<proteinExistence type="inferred from homology"/>
<evidence type="ECO:0000313" key="19">
    <source>
        <dbReference type="Proteomes" id="UP000253034"/>
    </source>
</evidence>
<dbReference type="GO" id="GO:0051539">
    <property type="term" value="F:4 iron, 4 sulfur cluster binding"/>
    <property type="evidence" value="ECO:0007669"/>
    <property type="project" value="UniProtKB-UniRule"/>
</dbReference>
<feature type="binding site" evidence="17">
    <location>
        <position position="81"/>
    </location>
    <ligand>
        <name>[4Fe-4S] cluster</name>
        <dbReference type="ChEBI" id="CHEBI:49883"/>
    </ligand>
</feature>
<name>A0A369B7K8_9FIRM</name>
<comment type="similarity">
    <text evidence="3 17">Belongs to the QueH family.</text>
</comment>
<keyword evidence="6 17" id="KW-0004">4Fe-4S</keyword>
<dbReference type="InterPro" id="IPR003828">
    <property type="entry name" value="QueH"/>
</dbReference>
<comment type="pathway">
    <text evidence="2 17">tRNA modification; tRNA-queuosine biosynthesis.</text>
</comment>